<accession>A0A3S5B5D0</accession>
<keyword evidence="2" id="KW-1185">Reference proteome</keyword>
<comment type="caution">
    <text evidence="1">The sequence shown here is derived from an EMBL/GenBank/DDBJ whole genome shotgun (WGS) entry which is preliminary data.</text>
</comment>
<organism evidence="1 2">
    <name type="scientific">Protopolystoma xenopodis</name>
    <dbReference type="NCBI Taxonomy" id="117903"/>
    <lineage>
        <taxon>Eukaryota</taxon>
        <taxon>Metazoa</taxon>
        <taxon>Spiralia</taxon>
        <taxon>Lophotrochozoa</taxon>
        <taxon>Platyhelminthes</taxon>
        <taxon>Monogenea</taxon>
        <taxon>Polyopisthocotylea</taxon>
        <taxon>Polystomatidea</taxon>
        <taxon>Polystomatidae</taxon>
        <taxon>Protopolystoma</taxon>
    </lineage>
</organism>
<protein>
    <submittedName>
        <fullName evidence="1">Uncharacterized protein</fullName>
    </submittedName>
</protein>
<evidence type="ECO:0000313" key="1">
    <source>
        <dbReference type="EMBL" id="VEL34070.1"/>
    </source>
</evidence>
<dbReference type="Proteomes" id="UP000784294">
    <property type="component" value="Unassembled WGS sequence"/>
</dbReference>
<reference evidence="1" key="1">
    <citation type="submission" date="2018-11" db="EMBL/GenBank/DDBJ databases">
        <authorList>
            <consortium name="Pathogen Informatics"/>
        </authorList>
    </citation>
    <scope>NUCLEOTIDE SEQUENCE</scope>
</reference>
<gene>
    <name evidence="1" type="ORF">PXEA_LOCUS27510</name>
</gene>
<name>A0A3S5B5D0_9PLAT</name>
<proteinExistence type="predicted"/>
<dbReference type="AlphaFoldDB" id="A0A3S5B5D0"/>
<evidence type="ECO:0000313" key="2">
    <source>
        <dbReference type="Proteomes" id="UP000784294"/>
    </source>
</evidence>
<dbReference type="EMBL" id="CAAALY010246935">
    <property type="protein sequence ID" value="VEL34070.1"/>
    <property type="molecule type" value="Genomic_DNA"/>
</dbReference>
<sequence>MTFGQPQPVTSNGPVCDAAFDVSSSITDRPHVWTCTVRVSRSVNLLLAVQP</sequence>